<sequence>MRAEGPHWAALDAALEACAADGRPVDFWLRDDDAVAPTPSLERLLALAADHGVPLALAVIPAGATPALADRLAGLAGVTVLQHGFSHADHSAPGAKKCELGLDRPADVVLGELVRGRELLSMFARTAPVLVPPWNRIDPALAARLPDLGFAALSTYGDRPLPSGASGDAAGLVLINTHVDPVDWHGGRGFLGEAAVLGRLSDRLRRMAAGSADRSEATGILTHHLVHDDETFDFVEKLLQTTTRQGFCRWHSPETLLGLDGPGKGAPAR</sequence>
<reference evidence="1" key="1">
    <citation type="journal article" date="2014" name="Int. J. Syst. Evol. Microbiol.">
        <title>Complete genome sequence of Corynebacterium casei LMG S-19264T (=DSM 44701T), isolated from a smear-ripened cheese.</title>
        <authorList>
            <consortium name="US DOE Joint Genome Institute (JGI-PGF)"/>
            <person name="Walter F."/>
            <person name="Albersmeier A."/>
            <person name="Kalinowski J."/>
            <person name="Ruckert C."/>
        </authorList>
    </citation>
    <scope>NUCLEOTIDE SEQUENCE</scope>
    <source>
        <strain evidence="1">CGMCC 1.15493</strain>
    </source>
</reference>
<dbReference type="AlphaFoldDB" id="A0A916XSJ3"/>
<evidence type="ECO:0000313" key="2">
    <source>
        <dbReference type="Proteomes" id="UP000613160"/>
    </source>
</evidence>
<proteinExistence type="predicted"/>
<dbReference type="SUPFAM" id="SSF88713">
    <property type="entry name" value="Glycoside hydrolase/deacetylase"/>
    <property type="match status" value="1"/>
</dbReference>
<dbReference type="EMBL" id="BMJJ01000001">
    <property type="protein sequence ID" value="GGD04045.1"/>
    <property type="molecule type" value="Genomic_DNA"/>
</dbReference>
<dbReference type="CDD" id="cd10928">
    <property type="entry name" value="CE4_u4"/>
    <property type="match status" value="1"/>
</dbReference>
<dbReference type="Proteomes" id="UP000613160">
    <property type="component" value="Unassembled WGS sequence"/>
</dbReference>
<name>A0A916XSJ3_9HYPH</name>
<dbReference type="RefSeq" id="WP_188848833.1">
    <property type="nucleotide sequence ID" value="NZ_BMJJ01000001.1"/>
</dbReference>
<dbReference type="InterPro" id="IPR011330">
    <property type="entry name" value="Glyco_hydro/deAcase_b/a-brl"/>
</dbReference>
<gene>
    <name evidence="1" type="ORF">GCM10011335_03550</name>
</gene>
<evidence type="ECO:0000313" key="1">
    <source>
        <dbReference type="EMBL" id="GGD04045.1"/>
    </source>
</evidence>
<organism evidence="1 2">
    <name type="scientific">Aureimonas glaciei</name>
    <dbReference type="NCBI Taxonomy" id="1776957"/>
    <lineage>
        <taxon>Bacteria</taxon>
        <taxon>Pseudomonadati</taxon>
        <taxon>Pseudomonadota</taxon>
        <taxon>Alphaproteobacteria</taxon>
        <taxon>Hyphomicrobiales</taxon>
        <taxon>Aurantimonadaceae</taxon>
        <taxon>Aureimonas</taxon>
    </lineage>
</organism>
<reference evidence="1" key="2">
    <citation type="submission" date="2020-09" db="EMBL/GenBank/DDBJ databases">
        <authorList>
            <person name="Sun Q."/>
            <person name="Zhou Y."/>
        </authorList>
    </citation>
    <scope>NUCLEOTIDE SEQUENCE</scope>
    <source>
        <strain evidence="1">CGMCC 1.15493</strain>
    </source>
</reference>
<comment type="caution">
    <text evidence="1">The sequence shown here is derived from an EMBL/GenBank/DDBJ whole genome shotgun (WGS) entry which is preliminary data.</text>
</comment>
<dbReference type="Gene3D" id="3.20.20.370">
    <property type="entry name" value="Glycoside hydrolase/deacetylase"/>
    <property type="match status" value="1"/>
</dbReference>
<protein>
    <submittedName>
        <fullName evidence="1">Polysaccharide deacetylase</fullName>
    </submittedName>
</protein>
<accession>A0A916XSJ3</accession>
<keyword evidence="2" id="KW-1185">Reference proteome</keyword>
<dbReference type="GO" id="GO:0005975">
    <property type="term" value="P:carbohydrate metabolic process"/>
    <property type="evidence" value="ECO:0007669"/>
    <property type="project" value="InterPro"/>
</dbReference>
<dbReference type="InterPro" id="IPR049591">
    <property type="entry name" value="CE4_u4-like"/>
</dbReference>